<dbReference type="AlphaFoldDB" id="A0A427YX63"/>
<feature type="compositionally biased region" description="Low complexity" evidence="1">
    <location>
        <begin position="334"/>
        <end position="351"/>
    </location>
</feature>
<dbReference type="Proteomes" id="UP000279259">
    <property type="component" value="Unassembled WGS sequence"/>
</dbReference>
<evidence type="ECO:0000313" key="2">
    <source>
        <dbReference type="EMBL" id="RSH95664.1"/>
    </source>
</evidence>
<sequence>MQKLNDHKNAGPEGCESCTLSIRDSTAASQLLEKWQEWKASPSYTSIKAAQETLMDGMSALQGTKDGDDQDVAEGGSSMAAEKSIESTESGVRSFLDQLIAYEQTGECKSRVLFERVAHKEASRLLGLGQENLCAALTDVLKSIQQESDDQSELSAVYFSRRARQNLIDAFPEIGQIGDIGNLLSGESVSEHRLTTCETCRKVIEGYKSGKRTGVTQNLEDLLNIIPPLSEMAKGSPWISKVEKLAEAAEPDFKASPPTAVTELHDSYMTSKATLERRRGIERTCSRQATRLLRHPGICSEGRAFLNGVLEWTASSESYSSFLRRAEKVFSSLGAGEEGAPSASTASTAPAERPHASCS</sequence>
<evidence type="ECO:0000313" key="3">
    <source>
        <dbReference type="Proteomes" id="UP000279259"/>
    </source>
</evidence>
<evidence type="ECO:0000256" key="1">
    <source>
        <dbReference type="SAM" id="MobiDB-lite"/>
    </source>
</evidence>
<organism evidence="2 3">
    <name type="scientific">Saitozyma podzolica</name>
    <dbReference type="NCBI Taxonomy" id="1890683"/>
    <lineage>
        <taxon>Eukaryota</taxon>
        <taxon>Fungi</taxon>
        <taxon>Dikarya</taxon>
        <taxon>Basidiomycota</taxon>
        <taxon>Agaricomycotina</taxon>
        <taxon>Tremellomycetes</taxon>
        <taxon>Tremellales</taxon>
        <taxon>Trimorphomycetaceae</taxon>
        <taxon>Saitozyma</taxon>
    </lineage>
</organism>
<protein>
    <submittedName>
        <fullName evidence="2">Uncharacterized protein</fullName>
    </submittedName>
</protein>
<comment type="caution">
    <text evidence="2">The sequence shown here is derived from an EMBL/GenBank/DDBJ whole genome shotgun (WGS) entry which is preliminary data.</text>
</comment>
<feature type="region of interest" description="Disordered" evidence="1">
    <location>
        <begin position="333"/>
        <end position="359"/>
    </location>
</feature>
<reference evidence="2 3" key="1">
    <citation type="submission" date="2018-11" db="EMBL/GenBank/DDBJ databases">
        <title>Genome sequence of Saitozyma podzolica DSM 27192.</title>
        <authorList>
            <person name="Aliyu H."/>
            <person name="Gorte O."/>
            <person name="Ochsenreither K."/>
        </authorList>
    </citation>
    <scope>NUCLEOTIDE SEQUENCE [LARGE SCALE GENOMIC DNA]</scope>
    <source>
        <strain evidence="2 3">DSM 27192</strain>
    </source>
</reference>
<gene>
    <name evidence="2" type="ORF">EHS25_000756</name>
</gene>
<name>A0A427YX63_9TREE</name>
<accession>A0A427YX63</accession>
<dbReference type="EMBL" id="RSCD01000001">
    <property type="protein sequence ID" value="RSH95664.1"/>
    <property type="molecule type" value="Genomic_DNA"/>
</dbReference>
<proteinExistence type="predicted"/>
<keyword evidence="3" id="KW-1185">Reference proteome</keyword>
<dbReference type="OrthoDB" id="10341683at2759"/>
<feature type="region of interest" description="Disordered" evidence="1">
    <location>
        <begin position="60"/>
        <end position="85"/>
    </location>
</feature>